<dbReference type="CDD" id="cd04188">
    <property type="entry name" value="DPG_synthase"/>
    <property type="match status" value="1"/>
</dbReference>
<dbReference type="Proteomes" id="UP000245383">
    <property type="component" value="Unassembled WGS sequence"/>
</dbReference>
<evidence type="ECO:0000256" key="11">
    <source>
        <dbReference type="ARBA" id="ARBA00023136"/>
    </source>
</evidence>
<dbReference type="EC" id="2.4.1.117" evidence="4"/>
<dbReference type="Gene3D" id="3.90.550.10">
    <property type="entry name" value="Spore Coat Polysaccharide Biosynthesis Protein SpsA, Chain A"/>
    <property type="match status" value="1"/>
</dbReference>
<reference evidence="14 15" key="1">
    <citation type="journal article" date="2018" name="MBio">
        <title>Comparative Genomics Reveals the Core Gene Toolbox for the Fungus-Insect Symbiosis.</title>
        <authorList>
            <person name="Wang Y."/>
            <person name="Stata M."/>
            <person name="Wang W."/>
            <person name="Stajich J.E."/>
            <person name="White M.M."/>
            <person name="Moncalvo J.M."/>
        </authorList>
    </citation>
    <scope>NUCLEOTIDE SEQUENCE [LARGE SCALE GENOMIC DNA]</scope>
    <source>
        <strain evidence="14 15">SWE-8-4</strain>
    </source>
</reference>
<comment type="catalytic activity">
    <reaction evidence="12">
        <text>a di-trans,poly-cis-dolichyl phosphate + UDP-alpha-D-glucose = a di-trans,poly-cis-dolichyl beta-D-glucosyl phosphate + UDP</text>
        <dbReference type="Rhea" id="RHEA:15401"/>
        <dbReference type="Rhea" id="RHEA-COMP:19498"/>
        <dbReference type="Rhea" id="RHEA-COMP:19502"/>
        <dbReference type="ChEBI" id="CHEBI:57525"/>
        <dbReference type="ChEBI" id="CHEBI:57683"/>
        <dbReference type="ChEBI" id="CHEBI:58223"/>
        <dbReference type="ChEBI" id="CHEBI:58885"/>
        <dbReference type="EC" id="2.4.1.117"/>
    </reaction>
    <physiologicalReaction direction="left-to-right" evidence="12">
        <dbReference type="Rhea" id="RHEA:15402"/>
    </physiologicalReaction>
</comment>
<gene>
    <name evidence="14" type="ORF">BB561_003286</name>
</gene>
<dbReference type="GO" id="GO:0005789">
    <property type="term" value="C:endoplasmic reticulum membrane"/>
    <property type="evidence" value="ECO:0007669"/>
    <property type="project" value="UniProtKB-SubCell"/>
</dbReference>
<dbReference type="InterPro" id="IPR035518">
    <property type="entry name" value="DPG_synthase"/>
</dbReference>
<evidence type="ECO:0000256" key="9">
    <source>
        <dbReference type="ARBA" id="ARBA00022968"/>
    </source>
</evidence>
<evidence type="ECO:0000256" key="4">
    <source>
        <dbReference type="ARBA" id="ARBA00012583"/>
    </source>
</evidence>
<evidence type="ECO:0000256" key="3">
    <source>
        <dbReference type="ARBA" id="ARBA00006739"/>
    </source>
</evidence>
<evidence type="ECO:0000256" key="7">
    <source>
        <dbReference type="ARBA" id="ARBA00022692"/>
    </source>
</evidence>
<organism evidence="14 15">
    <name type="scientific">Smittium simulii</name>
    <dbReference type="NCBI Taxonomy" id="133385"/>
    <lineage>
        <taxon>Eukaryota</taxon>
        <taxon>Fungi</taxon>
        <taxon>Fungi incertae sedis</taxon>
        <taxon>Zoopagomycota</taxon>
        <taxon>Kickxellomycotina</taxon>
        <taxon>Harpellomycetes</taxon>
        <taxon>Harpellales</taxon>
        <taxon>Legeriomycetaceae</taxon>
        <taxon>Smittium</taxon>
    </lineage>
</organism>
<evidence type="ECO:0000313" key="15">
    <source>
        <dbReference type="Proteomes" id="UP000245383"/>
    </source>
</evidence>
<evidence type="ECO:0000256" key="10">
    <source>
        <dbReference type="ARBA" id="ARBA00022989"/>
    </source>
</evidence>
<proteinExistence type="inferred from homology"/>
<comment type="similarity">
    <text evidence="3">Belongs to the glycosyltransferase 2 family.</text>
</comment>
<keyword evidence="11" id="KW-0472">Membrane</keyword>
<dbReference type="PANTHER" id="PTHR10859">
    <property type="entry name" value="GLYCOSYL TRANSFERASE"/>
    <property type="match status" value="1"/>
</dbReference>
<dbReference type="EMBL" id="MBFR01000129">
    <property type="protein sequence ID" value="PVU93431.1"/>
    <property type="molecule type" value="Genomic_DNA"/>
</dbReference>
<keyword evidence="9" id="KW-0735">Signal-anchor</keyword>
<dbReference type="GO" id="GO:0006487">
    <property type="term" value="P:protein N-linked glycosylation"/>
    <property type="evidence" value="ECO:0007669"/>
    <property type="project" value="TreeGrafter"/>
</dbReference>
<dbReference type="GO" id="GO:0004581">
    <property type="term" value="F:dolichyl-phosphate beta-glucosyltransferase activity"/>
    <property type="evidence" value="ECO:0007669"/>
    <property type="project" value="UniProtKB-EC"/>
</dbReference>
<evidence type="ECO:0000259" key="13">
    <source>
        <dbReference type="Pfam" id="PF00535"/>
    </source>
</evidence>
<dbReference type="STRING" id="133385.A0A2T9YM81"/>
<dbReference type="SUPFAM" id="SSF53448">
    <property type="entry name" value="Nucleotide-diphospho-sugar transferases"/>
    <property type="match status" value="1"/>
</dbReference>
<evidence type="ECO:0000256" key="6">
    <source>
        <dbReference type="ARBA" id="ARBA00022679"/>
    </source>
</evidence>
<feature type="domain" description="Glycosyltransferase 2-like" evidence="13">
    <location>
        <begin position="15"/>
        <end position="156"/>
    </location>
</feature>
<keyword evidence="7" id="KW-0812">Transmembrane</keyword>
<dbReference type="InterPro" id="IPR001173">
    <property type="entry name" value="Glyco_trans_2-like"/>
</dbReference>
<evidence type="ECO:0000256" key="5">
    <source>
        <dbReference type="ARBA" id="ARBA00022676"/>
    </source>
</evidence>
<sequence length="293" mass="33080">MKLPSIFDKPTTFLSIVVPAYNEEKRLPELLDDIRAYRDNRKESINEFKYEILIMNDGSKDATEKIALEYGKKYSMPIKVVTHVVNRGKGGSVTQGVLCSAGEYILFCDADGATKFSDIDLLIEACKTNATKAGGPSIAVGSRALESANTNEHKDLLQSKNLESEHTTKVQRSSLRSFLQWGFHNYVYILGVRGIKDTQCGFKLFNRKSAQLIFSQMHVERFIFDIEVLLIASYYKIPVAEVPVNWHEVDGSKMSIVRDSIQMALDLLAVRLNYLFGLWEIKNANDIIPSELK</sequence>
<keyword evidence="15" id="KW-1185">Reference proteome</keyword>
<evidence type="ECO:0000256" key="2">
    <source>
        <dbReference type="ARBA" id="ARBA00004922"/>
    </source>
</evidence>
<keyword evidence="8" id="KW-0256">Endoplasmic reticulum</keyword>
<comment type="subcellular location">
    <subcellularLocation>
        <location evidence="1">Endoplasmic reticulum membrane</location>
        <topology evidence="1">Single-pass membrane protein</topology>
    </subcellularLocation>
</comment>
<keyword evidence="5" id="KW-0328">Glycosyltransferase</keyword>
<name>A0A2T9YM81_9FUNG</name>
<evidence type="ECO:0000313" key="14">
    <source>
        <dbReference type="EMBL" id="PVU93431.1"/>
    </source>
</evidence>
<comment type="pathway">
    <text evidence="2">Protein modification; protein glycosylation.</text>
</comment>
<dbReference type="PANTHER" id="PTHR10859:SF91">
    <property type="entry name" value="DOLICHYL-PHOSPHATE BETA-GLUCOSYLTRANSFERASE"/>
    <property type="match status" value="1"/>
</dbReference>
<accession>A0A2T9YM81</accession>
<evidence type="ECO:0000256" key="8">
    <source>
        <dbReference type="ARBA" id="ARBA00022824"/>
    </source>
</evidence>
<protein>
    <recommendedName>
        <fullName evidence="4">dolichyl-phosphate beta-glucosyltransferase</fullName>
        <ecNumber evidence="4">2.4.1.117</ecNumber>
    </recommendedName>
</protein>
<dbReference type="InterPro" id="IPR029044">
    <property type="entry name" value="Nucleotide-diphossugar_trans"/>
</dbReference>
<evidence type="ECO:0000256" key="12">
    <source>
        <dbReference type="ARBA" id="ARBA00045097"/>
    </source>
</evidence>
<keyword evidence="10" id="KW-1133">Transmembrane helix</keyword>
<keyword evidence="6" id="KW-0808">Transferase</keyword>
<comment type="caution">
    <text evidence="14">The sequence shown here is derived from an EMBL/GenBank/DDBJ whole genome shotgun (WGS) entry which is preliminary data.</text>
</comment>
<dbReference type="Pfam" id="PF00535">
    <property type="entry name" value="Glycos_transf_2"/>
    <property type="match status" value="1"/>
</dbReference>
<evidence type="ECO:0000256" key="1">
    <source>
        <dbReference type="ARBA" id="ARBA00004389"/>
    </source>
</evidence>
<dbReference type="OrthoDB" id="3784at2759"/>
<dbReference type="AlphaFoldDB" id="A0A2T9YM81"/>